<feature type="region of interest" description="Disordered" evidence="2">
    <location>
        <begin position="697"/>
        <end position="721"/>
    </location>
</feature>
<protein>
    <submittedName>
        <fullName evidence="5">Helicase-like protein</fullName>
    </submittedName>
</protein>
<keyword evidence="5" id="KW-0067">ATP-binding</keyword>
<dbReference type="InterPro" id="IPR001650">
    <property type="entry name" value="Helicase_C-like"/>
</dbReference>
<feature type="domain" description="Helicase C-terminal" evidence="4">
    <location>
        <begin position="546"/>
        <end position="702"/>
    </location>
</feature>
<dbReference type="PROSITE" id="PS51194">
    <property type="entry name" value="HELICASE_CTER"/>
    <property type="match status" value="1"/>
</dbReference>
<dbReference type="PANTHER" id="PTHR10799">
    <property type="entry name" value="SNF2/RAD54 HELICASE FAMILY"/>
    <property type="match status" value="1"/>
</dbReference>
<gene>
    <name evidence="5" type="ORF">LX16_5346</name>
</gene>
<dbReference type="Gene3D" id="3.40.50.300">
    <property type="entry name" value="P-loop containing nucleotide triphosphate hydrolases"/>
    <property type="match status" value="1"/>
</dbReference>
<dbReference type="EMBL" id="VLLL01000013">
    <property type="protein sequence ID" value="TWJ06382.1"/>
    <property type="molecule type" value="Genomic_DNA"/>
</dbReference>
<evidence type="ECO:0000313" key="5">
    <source>
        <dbReference type="EMBL" id="TWJ06382.1"/>
    </source>
</evidence>
<evidence type="ECO:0000259" key="3">
    <source>
        <dbReference type="PROSITE" id="PS51192"/>
    </source>
</evidence>
<dbReference type="Proteomes" id="UP000321617">
    <property type="component" value="Unassembled WGS sequence"/>
</dbReference>
<evidence type="ECO:0000313" key="6">
    <source>
        <dbReference type="Proteomes" id="UP000321617"/>
    </source>
</evidence>
<dbReference type="GO" id="GO:0016787">
    <property type="term" value="F:hydrolase activity"/>
    <property type="evidence" value="ECO:0007669"/>
    <property type="project" value="UniProtKB-KW"/>
</dbReference>
<dbReference type="Pfam" id="PF00271">
    <property type="entry name" value="Helicase_C"/>
    <property type="match status" value="1"/>
</dbReference>
<dbReference type="InterPro" id="IPR038718">
    <property type="entry name" value="SNF2-like_sf"/>
</dbReference>
<evidence type="ECO:0000256" key="2">
    <source>
        <dbReference type="SAM" id="MobiDB-lite"/>
    </source>
</evidence>
<name>A0A562ULA0_9ACTN</name>
<dbReference type="AlphaFoldDB" id="A0A562ULA0"/>
<dbReference type="SMART" id="SM00490">
    <property type="entry name" value="HELICc"/>
    <property type="match status" value="1"/>
</dbReference>
<sequence>MTAEPSRAGKKVGEPARAVIHRAEAVQRAGQRLATQAEELVRSIQIQVGVFNHEQAGMRLSQMPVTDLRKAVPKGMRLGSLEQAGYDTVAKVHAAPYQALAALPGIGPQTVYAVKEAAAAAVRQVRSDSRFRFEPDRRDPRERRLLATIAAERSAQAAVHALGDPLRRYDERIGPHLPGARKAASRWRMFWSGRRGKATAIDAVEQLTSVVDGVESRSLAQSLKDATERADPDFHDTDELWHHYEREAAAFNTALGRITGTDAADADGLEDFIGAELRQRIEATPFDASLLKSTLRMYQLFGAKYTIHQERVILGDEMGLGKTIQALAVCAHLAAKGQQRFLVVCPASVQANWVAETARHTHLRSFNLHGREREQQGRQWMRRGGVAVTTFNTLDRLDFLKRHPDLEPALLIVDEAHYIKNPKAKRSMAVAALNERAQRTMFLTGTPMENRVEEFRNLVHHLNPRLSGRLDIEDSVFSAAAFRRAVAPVYLRRNQEDVLTELPEKIEVEDWVQFNDTDHRSYRDAVIGRNLMGMRRTASAVRGSAKLDRLVELVEQAHLEDHKVVVFSNFLDVLAAVRERLGSRVSGEITGKVTSDARQKVIDDFTSFRGPTTLVAQIEAGGVGLNIQAASVVILAEPQLKPSTEQQAIARAHRMGQVRVVQVHRLLAKESVDERIREIQANKELLFEHFARRSDAKDSDGMATALGDARPTPLDDTSIPEHERVIVAERIRLGVEESRS</sequence>
<dbReference type="SUPFAM" id="SSF52540">
    <property type="entry name" value="P-loop containing nucleoside triphosphate hydrolases"/>
    <property type="match status" value="2"/>
</dbReference>
<keyword evidence="5" id="KW-0347">Helicase</keyword>
<dbReference type="InterPro" id="IPR049730">
    <property type="entry name" value="SNF2/RAD54-like_C"/>
</dbReference>
<dbReference type="InterPro" id="IPR014001">
    <property type="entry name" value="Helicase_ATP-bd"/>
</dbReference>
<evidence type="ECO:0000259" key="4">
    <source>
        <dbReference type="PROSITE" id="PS51194"/>
    </source>
</evidence>
<reference evidence="5 6" key="1">
    <citation type="journal article" date="2013" name="Stand. Genomic Sci.">
        <title>Genomic Encyclopedia of Type Strains, Phase I: The one thousand microbial genomes (KMG-I) project.</title>
        <authorList>
            <person name="Kyrpides N.C."/>
            <person name="Woyke T."/>
            <person name="Eisen J.A."/>
            <person name="Garrity G."/>
            <person name="Lilburn T.G."/>
            <person name="Beck B.J."/>
            <person name="Whitman W.B."/>
            <person name="Hugenholtz P."/>
            <person name="Klenk H.P."/>
        </authorList>
    </citation>
    <scope>NUCLEOTIDE SEQUENCE [LARGE SCALE GENOMIC DNA]</scope>
    <source>
        <strain evidence="5 6">DSM 45044</strain>
    </source>
</reference>
<dbReference type="CDD" id="cd17919">
    <property type="entry name" value="DEXHc_Snf"/>
    <property type="match status" value="1"/>
</dbReference>
<dbReference type="InterPro" id="IPR027417">
    <property type="entry name" value="P-loop_NTPase"/>
</dbReference>
<comment type="caution">
    <text evidence="5">The sequence shown here is derived from an EMBL/GenBank/DDBJ whole genome shotgun (WGS) entry which is preliminary data.</text>
</comment>
<proteinExistence type="predicted"/>
<dbReference type="Pfam" id="PF00176">
    <property type="entry name" value="SNF2-rel_dom"/>
    <property type="match status" value="1"/>
</dbReference>
<dbReference type="RefSeq" id="WP_147144683.1">
    <property type="nucleotide sequence ID" value="NZ_BAABIJ010000008.1"/>
</dbReference>
<keyword evidence="6" id="KW-1185">Reference proteome</keyword>
<organism evidence="5 6">
    <name type="scientific">Stackebrandtia albiflava</name>
    <dbReference type="NCBI Taxonomy" id="406432"/>
    <lineage>
        <taxon>Bacteria</taxon>
        <taxon>Bacillati</taxon>
        <taxon>Actinomycetota</taxon>
        <taxon>Actinomycetes</taxon>
        <taxon>Glycomycetales</taxon>
        <taxon>Glycomycetaceae</taxon>
        <taxon>Stackebrandtia</taxon>
    </lineage>
</organism>
<dbReference type="SMART" id="SM00487">
    <property type="entry name" value="DEXDc"/>
    <property type="match status" value="1"/>
</dbReference>
<dbReference type="GO" id="GO:0005524">
    <property type="term" value="F:ATP binding"/>
    <property type="evidence" value="ECO:0007669"/>
    <property type="project" value="InterPro"/>
</dbReference>
<dbReference type="CDD" id="cd18793">
    <property type="entry name" value="SF2_C_SNF"/>
    <property type="match status" value="1"/>
</dbReference>
<accession>A0A562ULA0</accession>
<dbReference type="OrthoDB" id="9760715at2"/>
<dbReference type="Gene3D" id="3.40.50.10810">
    <property type="entry name" value="Tandem AAA-ATPase domain"/>
    <property type="match status" value="1"/>
</dbReference>
<keyword evidence="5" id="KW-0547">Nucleotide-binding</keyword>
<dbReference type="PROSITE" id="PS51192">
    <property type="entry name" value="HELICASE_ATP_BIND_1"/>
    <property type="match status" value="1"/>
</dbReference>
<feature type="domain" description="Helicase ATP-binding" evidence="3">
    <location>
        <begin position="303"/>
        <end position="465"/>
    </location>
</feature>
<evidence type="ECO:0000256" key="1">
    <source>
        <dbReference type="ARBA" id="ARBA00022801"/>
    </source>
</evidence>
<dbReference type="InterPro" id="IPR000330">
    <property type="entry name" value="SNF2_N"/>
</dbReference>
<keyword evidence="1" id="KW-0378">Hydrolase</keyword>
<dbReference type="Gene3D" id="1.10.150.20">
    <property type="entry name" value="5' to 3' exonuclease, C-terminal subdomain"/>
    <property type="match status" value="1"/>
</dbReference>
<dbReference type="GO" id="GO:0004386">
    <property type="term" value="F:helicase activity"/>
    <property type="evidence" value="ECO:0007669"/>
    <property type="project" value="UniProtKB-KW"/>
</dbReference>